<gene>
    <name evidence="2" type="ORF">Agub_g10307</name>
</gene>
<feature type="non-terminal residue" evidence="2">
    <location>
        <position position="1"/>
    </location>
</feature>
<dbReference type="Proteomes" id="UP001054857">
    <property type="component" value="Unassembled WGS sequence"/>
</dbReference>
<evidence type="ECO:0000256" key="1">
    <source>
        <dbReference type="SAM" id="MobiDB-lite"/>
    </source>
</evidence>
<sequence>SAVARRNAYREVIPLLPENLGRLAFFPLDLPRWRLLHGLPALLWRVEGLAAAEELLRERLKPAGFAPYLPQLSPSQHQQQEQVGQGGGQSQWEEEHEEGSCTPPAPPPSSPPAAAAAEQAELLLAATATCIPAARDPWFNND</sequence>
<name>A0AAD3HPU9_9CHLO</name>
<protein>
    <submittedName>
        <fullName evidence="2">Uncharacterized protein</fullName>
    </submittedName>
</protein>
<accession>A0AAD3HPU9</accession>
<evidence type="ECO:0000313" key="2">
    <source>
        <dbReference type="EMBL" id="GFR48412.1"/>
    </source>
</evidence>
<evidence type="ECO:0000313" key="3">
    <source>
        <dbReference type="Proteomes" id="UP001054857"/>
    </source>
</evidence>
<keyword evidence="3" id="KW-1185">Reference proteome</keyword>
<feature type="region of interest" description="Disordered" evidence="1">
    <location>
        <begin position="67"/>
        <end position="118"/>
    </location>
</feature>
<organism evidence="2 3">
    <name type="scientific">Astrephomene gubernaculifera</name>
    <dbReference type="NCBI Taxonomy" id="47775"/>
    <lineage>
        <taxon>Eukaryota</taxon>
        <taxon>Viridiplantae</taxon>
        <taxon>Chlorophyta</taxon>
        <taxon>core chlorophytes</taxon>
        <taxon>Chlorophyceae</taxon>
        <taxon>CS clade</taxon>
        <taxon>Chlamydomonadales</taxon>
        <taxon>Astrephomenaceae</taxon>
        <taxon>Astrephomene</taxon>
    </lineage>
</organism>
<proteinExistence type="predicted"/>
<dbReference type="AlphaFoldDB" id="A0AAD3HPU9"/>
<dbReference type="EMBL" id="BMAR01000023">
    <property type="protein sequence ID" value="GFR48412.1"/>
    <property type="molecule type" value="Genomic_DNA"/>
</dbReference>
<feature type="non-terminal residue" evidence="2">
    <location>
        <position position="142"/>
    </location>
</feature>
<reference evidence="2 3" key="1">
    <citation type="journal article" date="2021" name="Sci. Rep.">
        <title>Genome sequencing of the multicellular alga Astrephomene provides insights into convergent evolution of germ-soma differentiation.</title>
        <authorList>
            <person name="Yamashita S."/>
            <person name="Yamamoto K."/>
            <person name="Matsuzaki R."/>
            <person name="Suzuki S."/>
            <person name="Yamaguchi H."/>
            <person name="Hirooka S."/>
            <person name="Minakuchi Y."/>
            <person name="Miyagishima S."/>
            <person name="Kawachi M."/>
            <person name="Toyoda A."/>
            <person name="Nozaki H."/>
        </authorList>
    </citation>
    <scope>NUCLEOTIDE SEQUENCE [LARGE SCALE GENOMIC DNA]</scope>
    <source>
        <strain evidence="2 3">NIES-4017</strain>
    </source>
</reference>
<comment type="caution">
    <text evidence="2">The sequence shown here is derived from an EMBL/GenBank/DDBJ whole genome shotgun (WGS) entry which is preliminary data.</text>
</comment>